<organism evidence="1 2">
    <name type="scientific">Streptomyces lonarensis</name>
    <dbReference type="NCBI Taxonomy" id="700599"/>
    <lineage>
        <taxon>Bacteria</taxon>
        <taxon>Bacillati</taxon>
        <taxon>Actinomycetota</taxon>
        <taxon>Actinomycetes</taxon>
        <taxon>Kitasatosporales</taxon>
        <taxon>Streptomycetaceae</taxon>
        <taxon>Streptomyces</taxon>
    </lineage>
</organism>
<proteinExistence type="predicted"/>
<sequence length="54" mass="5813">MAKFKGTNGAIVETSENRRGWISKCSCGWSSQQANQREAISAANSHAGSCRALR</sequence>
<evidence type="ECO:0000313" key="2">
    <source>
        <dbReference type="Proteomes" id="UP000578686"/>
    </source>
</evidence>
<dbReference type="EMBL" id="JAAVJD010000004">
    <property type="protein sequence ID" value="NJQ04276.1"/>
    <property type="molecule type" value="Genomic_DNA"/>
</dbReference>
<dbReference type="RefSeq" id="WP_167967575.1">
    <property type="nucleotide sequence ID" value="NZ_BHZG01000648.1"/>
</dbReference>
<dbReference type="AlphaFoldDB" id="A0A7X6HX62"/>
<keyword evidence="2" id="KW-1185">Reference proteome</keyword>
<reference evidence="1 2" key="1">
    <citation type="submission" date="2020-03" db="EMBL/GenBank/DDBJ databases">
        <title>Draft genome of Streptomyces sp. ventii, isolated from the Axial Seamount in the Pacific Ocean, and resequencing of the two type strains Streptomyces lonarensis strain NCL 716 and Streptomyces bohaiensis strain 11A07.</title>
        <authorList>
            <person name="Loughran R.M."/>
            <person name="Pfannmuller K.M."/>
            <person name="Wasson B.J."/>
            <person name="Deadmond M.C."/>
            <person name="Paddock B.E."/>
            <person name="Koyack M.J."/>
            <person name="Gallegos D.A."/>
            <person name="Mitchell E.A."/>
            <person name="Ushijima B."/>
            <person name="Saw J.H."/>
            <person name="Mcphail K.L."/>
            <person name="Videau P."/>
        </authorList>
    </citation>
    <scope>NUCLEOTIDE SEQUENCE [LARGE SCALE GENOMIC DNA]</scope>
    <source>
        <strain evidence="1 2">NCL716</strain>
    </source>
</reference>
<dbReference type="Proteomes" id="UP000578686">
    <property type="component" value="Unassembled WGS sequence"/>
</dbReference>
<gene>
    <name evidence="1" type="ORF">HCN56_01460</name>
</gene>
<evidence type="ECO:0000313" key="1">
    <source>
        <dbReference type="EMBL" id="NJQ04276.1"/>
    </source>
</evidence>
<comment type="caution">
    <text evidence="1">The sequence shown here is derived from an EMBL/GenBank/DDBJ whole genome shotgun (WGS) entry which is preliminary data.</text>
</comment>
<accession>A0A7X6HX62</accession>
<name>A0A7X6HX62_9ACTN</name>
<protein>
    <submittedName>
        <fullName evidence="1">Uncharacterized protein</fullName>
    </submittedName>
</protein>